<dbReference type="Proteomes" id="UP000622797">
    <property type="component" value="Unassembled WGS sequence"/>
</dbReference>
<dbReference type="Pfam" id="PF05704">
    <property type="entry name" value="Caps_synth"/>
    <property type="match status" value="1"/>
</dbReference>
<dbReference type="GO" id="GO:0016757">
    <property type="term" value="F:glycosyltransferase activity"/>
    <property type="evidence" value="ECO:0007669"/>
    <property type="project" value="InterPro"/>
</dbReference>
<comment type="caution">
    <text evidence="1">The sequence shown here is derived from an EMBL/GenBank/DDBJ whole genome shotgun (WGS) entry which is preliminary data.</text>
</comment>
<reference evidence="1" key="1">
    <citation type="journal article" date="2020" name="BMC Genomics">
        <title>Correction to: Identification and distribution of gene clusters required for synthesis of sphingolipid metabolism inhibitors in diverse species of the filamentous fungus Fusarium.</title>
        <authorList>
            <person name="Kim H.S."/>
            <person name="Lohmar J.M."/>
            <person name="Busman M."/>
            <person name="Brown D.W."/>
            <person name="Naumann T.A."/>
            <person name="Divon H.H."/>
            <person name="Lysoe E."/>
            <person name="Uhlig S."/>
            <person name="Proctor R.H."/>
        </authorList>
    </citation>
    <scope>NUCLEOTIDE SEQUENCE</scope>
    <source>
        <strain evidence="1">NRRL 20472</strain>
    </source>
</reference>
<name>A0A8H4TW25_9HYPO</name>
<evidence type="ECO:0000313" key="1">
    <source>
        <dbReference type="EMBL" id="KAF4965248.1"/>
    </source>
</evidence>
<dbReference type="SUPFAM" id="SSF53448">
    <property type="entry name" value="Nucleotide-diphospho-sugar transferases"/>
    <property type="match status" value="1"/>
</dbReference>
<keyword evidence="2" id="KW-1185">Reference proteome</keyword>
<organism evidence="1 2">
    <name type="scientific">Fusarium sarcochroum</name>
    <dbReference type="NCBI Taxonomy" id="1208366"/>
    <lineage>
        <taxon>Eukaryota</taxon>
        <taxon>Fungi</taxon>
        <taxon>Dikarya</taxon>
        <taxon>Ascomycota</taxon>
        <taxon>Pezizomycotina</taxon>
        <taxon>Sordariomycetes</taxon>
        <taxon>Hypocreomycetidae</taxon>
        <taxon>Hypocreales</taxon>
        <taxon>Nectriaceae</taxon>
        <taxon>Fusarium</taxon>
        <taxon>Fusarium lateritium species complex</taxon>
    </lineage>
</organism>
<accession>A0A8H4TW25</accession>
<gene>
    <name evidence="1" type="ORF">FSARC_6927</name>
</gene>
<dbReference type="OrthoDB" id="409543at2759"/>
<reference evidence="1" key="2">
    <citation type="submission" date="2020-05" db="EMBL/GenBank/DDBJ databases">
        <authorList>
            <person name="Kim H.-S."/>
            <person name="Proctor R.H."/>
            <person name="Brown D.W."/>
        </authorList>
    </citation>
    <scope>NUCLEOTIDE SEQUENCE</scope>
    <source>
        <strain evidence="1">NRRL 20472</strain>
    </source>
</reference>
<evidence type="ECO:0000313" key="2">
    <source>
        <dbReference type="Proteomes" id="UP000622797"/>
    </source>
</evidence>
<dbReference type="InterPro" id="IPR029044">
    <property type="entry name" value="Nucleotide-diphossugar_trans"/>
</dbReference>
<dbReference type="Gene3D" id="3.90.550.20">
    <property type="match status" value="1"/>
</dbReference>
<dbReference type="AlphaFoldDB" id="A0A8H4TW25"/>
<protein>
    <recommendedName>
        <fullName evidence="3">Capsule polysaccharide biosynthesis protein</fullName>
    </recommendedName>
</protein>
<proteinExistence type="predicted"/>
<sequence>MGSLEEYPVGLLDLKIRPLPHTDNRTDEEIVHAILNPPLVTTEENVWAFWDKGYNAMPPWQKRNVLGWARILGPSWSVRVLDLIQDSPANIFNFLDGVDLPKHLNDGRTTGRYAGANTSDTIRLPCVYQHGGVWMDVGIMLLMHLDQVCWAALKSPKSKFQVAVASADPTHKSGTAENFFIAGRKGNGFIKRWMMILLEAWTGRINNKGIHAHPLFHHLVRDGNITHVFKDAVGDKLDYFQAYLAYERLRLLEDPHDGFSGPSYCKNRVLLIDYREFAAGAMLTNDNGPKQMQLFNTRYDQNQDSEEYKEAKEFFTNILSNAAMLKQYHWRDHDVPTLADLWDRPENHELDAEPNTFGEYLRYISSRYTQDRTITGLKFPPIREKVLVAGVLETSES</sequence>
<dbReference type="InterPro" id="IPR008441">
    <property type="entry name" value="AfumC-like_glycosyl_Trfase"/>
</dbReference>
<evidence type="ECO:0008006" key="3">
    <source>
        <dbReference type="Google" id="ProtNLM"/>
    </source>
</evidence>
<dbReference type="EMBL" id="JABEXW010000363">
    <property type="protein sequence ID" value="KAF4965248.1"/>
    <property type="molecule type" value="Genomic_DNA"/>
</dbReference>